<dbReference type="HOGENOM" id="CLU_1385035_0_0_1"/>
<dbReference type="AlphaFoldDB" id="G2QNT9"/>
<reference evidence="2 3" key="1">
    <citation type="journal article" date="2011" name="Nat. Biotechnol.">
        <title>Comparative genomic analysis of the thermophilic biomass-degrading fungi Myceliophthora thermophila and Thielavia terrestris.</title>
        <authorList>
            <person name="Berka R.M."/>
            <person name="Grigoriev I.V."/>
            <person name="Otillar R."/>
            <person name="Salamov A."/>
            <person name="Grimwood J."/>
            <person name="Reid I."/>
            <person name="Ishmael N."/>
            <person name="John T."/>
            <person name="Darmond C."/>
            <person name="Moisan M.-C."/>
            <person name="Henrissat B."/>
            <person name="Coutinho P.M."/>
            <person name="Lombard V."/>
            <person name="Natvig D.O."/>
            <person name="Lindquist E."/>
            <person name="Schmutz J."/>
            <person name="Lucas S."/>
            <person name="Harris P."/>
            <person name="Powlowski J."/>
            <person name="Bellemare A."/>
            <person name="Taylor D."/>
            <person name="Butler G."/>
            <person name="de Vries R.P."/>
            <person name="Allijn I.E."/>
            <person name="van den Brink J."/>
            <person name="Ushinsky S."/>
            <person name="Storms R."/>
            <person name="Powell A.J."/>
            <person name="Paulsen I.T."/>
            <person name="Elbourne L.D.H."/>
            <person name="Baker S.E."/>
            <person name="Magnuson J."/>
            <person name="LaBoissiere S."/>
            <person name="Clutterbuck A.J."/>
            <person name="Martinez D."/>
            <person name="Wogulis M."/>
            <person name="de Leon A.L."/>
            <person name="Rey M.W."/>
            <person name="Tsang A."/>
        </authorList>
    </citation>
    <scope>NUCLEOTIDE SEQUENCE [LARGE SCALE GENOMIC DNA]</scope>
    <source>
        <strain evidence="3">ATCC 42464 / BCRC 31852 / DSM 1799</strain>
    </source>
</reference>
<feature type="compositionally biased region" description="Basic and acidic residues" evidence="1">
    <location>
        <begin position="93"/>
        <end position="111"/>
    </location>
</feature>
<proteinExistence type="predicted"/>
<feature type="region of interest" description="Disordered" evidence="1">
    <location>
        <begin position="14"/>
        <end position="38"/>
    </location>
</feature>
<dbReference type="GeneID" id="11509989"/>
<dbReference type="Proteomes" id="UP000007322">
    <property type="component" value="Chromosome 7"/>
</dbReference>
<feature type="region of interest" description="Disordered" evidence="1">
    <location>
        <begin position="73"/>
        <end position="111"/>
    </location>
</feature>
<organism evidence="2 3">
    <name type="scientific">Thermothelomyces thermophilus (strain ATCC 42464 / BCRC 31852 / DSM 1799)</name>
    <name type="common">Sporotrichum thermophile</name>
    <dbReference type="NCBI Taxonomy" id="573729"/>
    <lineage>
        <taxon>Eukaryota</taxon>
        <taxon>Fungi</taxon>
        <taxon>Dikarya</taxon>
        <taxon>Ascomycota</taxon>
        <taxon>Pezizomycotina</taxon>
        <taxon>Sordariomycetes</taxon>
        <taxon>Sordariomycetidae</taxon>
        <taxon>Sordariales</taxon>
        <taxon>Chaetomiaceae</taxon>
        <taxon>Thermothelomyces</taxon>
    </lineage>
</organism>
<evidence type="ECO:0000256" key="1">
    <source>
        <dbReference type="SAM" id="MobiDB-lite"/>
    </source>
</evidence>
<gene>
    <name evidence="2" type="ORF">MYCTH_2113974</name>
</gene>
<dbReference type="VEuPathDB" id="FungiDB:MYCTH_2113974"/>
<name>G2QNT9_THET4</name>
<dbReference type="EMBL" id="CP003008">
    <property type="protein sequence ID" value="AEO62115.1"/>
    <property type="molecule type" value="Genomic_DNA"/>
</dbReference>
<sequence>MDIYADHEVTIWEKSGENQPPCGQSADGRDVAIVGPPGVSSSQVRSVMGYTYCVGSRALQVKKLVRRQWISNRKRKRGEEEEEEEEEEEQEEEKTLDRDRDRNHDRDQDRSRDASTFLLCAKGLHDQARNQYLGTLMFAMLAGLADPADEAVAGALARIRDEFRASEIRPEHVHLDWPAYRWIDPDTRSLERVPGGR</sequence>
<dbReference type="KEGG" id="mtm:MYCTH_2113974"/>
<evidence type="ECO:0000313" key="2">
    <source>
        <dbReference type="EMBL" id="AEO62115.1"/>
    </source>
</evidence>
<dbReference type="InParanoid" id="G2QNT9"/>
<keyword evidence="3" id="KW-1185">Reference proteome</keyword>
<evidence type="ECO:0000313" key="3">
    <source>
        <dbReference type="Proteomes" id="UP000007322"/>
    </source>
</evidence>
<feature type="compositionally biased region" description="Acidic residues" evidence="1">
    <location>
        <begin position="80"/>
        <end position="92"/>
    </location>
</feature>
<protein>
    <submittedName>
        <fullName evidence="2">Uncharacterized protein</fullName>
    </submittedName>
</protein>
<dbReference type="RefSeq" id="XP_003667360.1">
    <property type="nucleotide sequence ID" value="XM_003667312.1"/>
</dbReference>
<accession>G2QNT9</accession>